<protein>
    <submittedName>
        <fullName evidence="6">P-loop containing nucleoside triphosphate hydrolase protein</fullName>
    </submittedName>
</protein>
<comment type="similarity">
    <text evidence="1">Belongs to the small GTPase superfamily. Rab family.</text>
</comment>
<dbReference type="SUPFAM" id="SSF52540">
    <property type="entry name" value="P-loop containing nucleoside triphosphate hydrolases"/>
    <property type="match status" value="1"/>
</dbReference>
<sequence length="419" mass="45544">MLLADMDGMPSSLMPIGSSTIKLVVIGPSGVGKTTLRGQYISGRFASGYRATIGADFITKTLAHPSRTGESIVLQIWDTAGQERFSSLSSAFFRGADAVVLCFDANDRKTLHGLLKWWDEFRQRTPVSDEDLEDYCCVVVGNKKDLVREGAESAVSFAEAETFLEELVPIVARSAAQAGSSGQRTPPSPLTERSEASHVPVEFPSKNSSSRPASPLAGLSPGRVRSKSISIVAARRPAHRARQSINASCSPTDRDGASRSRSRSSSRFYSGTMTTTATGMSMYHTPSSSMFDVYHSARASPEPSLSPGGSYVRSRRSTQASTSTVTITPSLFARERQDGDVAPMQELFTDLGPRLFFASAKTGESVSDIFEYVARRVVRRWEREERRMGFGEMENPSVVHLNEGGAERGRQRRGACCPT</sequence>
<dbReference type="Proteomes" id="UP000320762">
    <property type="component" value="Unassembled WGS sequence"/>
</dbReference>
<dbReference type="InterPro" id="IPR001806">
    <property type="entry name" value="Small_GTPase"/>
</dbReference>
<dbReference type="EMBL" id="VDMD01000031">
    <property type="protein sequence ID" value="TRM58992.1"/>
    <property type="molecule type" value="Genomic_DNA"/>
</dbReference>
<evidence type="ECO:0000256" key="1">
    <source>
        <dbReference type="ARBA" id="ARBA00006270"/>
    </source>
</evidence>
<evidence type="ECO:0000256" key="3">
    <source>
        <dbReference type="ARBA" id="ARBA00023134"/>
    </source>
</evidence>
<organism evidence="6 7">
    <name type="scientific">Schizophyllum amplum</name>
    <dbReference type="NCBI Taxonomy" id="97359"/>
    <lineage>
        <taxon>Eukaryota</taxon>
        <taxon>Fungi</taxon>
        <taxon>Dikarya</taxon>
        <taxon>Basidiomycota</taxon>
        <taxon>Agaricomycotina</taxon>
        <taxon>Agaricomycetes</taxon>
        <taxon>Agaricomycetidae</taxon>
        <taxon>Agaricales</taxon>
        <taxon>Schizophyllaceae</taxon>
        <taxon>Schizophyllum</taxon>
    </lineage>
</organism>
<reference evidence="6 7" key="1">
    <citation type="journal article" date="2019" name="New Phytol.">
        <title>Comparative genomics reveals unique wood-decay strategies and fruiting body development in the Schizophyllaceae.</title>
        <authorList>
            <person name="Almasi E."/>
            <person name="Sahu N."/>
            <person name="Krizsan K."/>
            <person name="Balint B."/>
            <person name="Kovacs G.M."/>
            <person name="Kiss B."/>
            <person name="Cseklye J."/>
            <person name="Drula E."/>
            <person name="Henrissat B."/>
            <person name="Nagy I."/>
            <person name="Chovatia M."/>
            <person name="Adam C."/>
            <person name="LaButti K."/>
            <person name="Lipzen A."/>
            <person name="Riley R."/>
            <person name="Grigoriev I.V."/>
            <person name="Nagy L.G."/>
        </authorList>
    </citation>
    <scope>NUCLEOTIDE SEQUENCE [LARGE SCALE GENOMIC DNA]</scope>
    <source>
        <strain evidence="6 7">NL-1724</strain>
    </source>
</reference>
<dbReference type="GO" id="GO:0003924">
    <property type="term" value="F:GTPase activity"/>
    <property type="evidence" value="ECO:0007669"/>
    <property type="project" value="InterPro"/>
</dbReference>
<accession>A0A550C2G6</accession>
<dbReference type="GO" id="GO:0000329">
    <property type="term" value="C:fungal-type vacuole membrane"/>
    <property type="evidence" value="ECO:0007669"/>
    <property type="project" value="TreeGrafter"/>
</dbReference>
<gene>
    <name evidence="6" type="ORF">BD626DRAFT_509394</name>
</gene>
<dbReference type="FunFam" id="3.40.50.300:FF:001447">
    <property type="entry name" value="Ras-related protein Rab-1B"/>
    <property type="match status" value="1"/>
</dbReference>
<dbReference type="PANTHER" id="PTHR47981:SF20">
    <property type="entry name" value="RAS-RELATED PROTEIN RAB-7A"/>
    <property type="match status" value="1"/>
</dbReference>
<feature type="compositionally biased region" description="Low complexity" evidence="5">
    <location>
        <begin position="263"/>
        <end position="272"/>
    </location>
</feature>
<keyword evidence="2" id="KW-0547">Nucleotide-binding</keyword>
<evidence type="ECO:0000256" key="2">
    <source>
        <dbReference type="ARBA" id="ARBA00022741"/>
    </source>
</evidence>
<keyword evidence="4" id="KW-0636">Prenylation</keyword>
<dbReference type="PROSITE" id="PS51419">
    <property type="entry name" value="RAB"/>
    <property type="match status" value="1"/>
</dbReference>
<dbReference type="InterPro" id="IPR005225">
    <property type="entry name" value="Small_GTP-bd"/>
</dbReference>
<dbReference type="GO" id="GO:0005770">
    <property type="term" value="C:late endosome"/>
    <property type="evidence" value="ECO:0007669"/>
    <property type="project" value="TreeGrafter"/>
</dbReference>
<feature type="compositionally biased region" description="Low complexity" evidence="5">
    <location>
        <begin position="175"/>
        <end position="184"/>
    </location>
</feature>
<dbReference type="SMART" id="SM00175">
    <property type="entry name" value="RAB"/>
    <property type="match status" value="1"/>
</dbReference>
<dbReference type="SMART" id="SM00173">
    <property type="entry name" value="RAS"/>
    <property type="match status" value="1"/>
</dbReference>
<feature type="region of interest" description="Disordered" evidence="5">
    <location>
        <begin position="302"/>
        <end position="324"/>
    </location>
</feature>
<dbReference type="PANTHER" id="PTHR47981">
    <property type="entry name" value="RAB FAMILY"/>
    <property type="match status" value="1"/>
</dbReference>
<keyword evidence="4" id="KW-0449">Lipoprotein</keyword>
<keyword evidence="3" id="KW-0342">GTP-binding</keyword>
<dbReference type="Pfam" id="PF00071">
    <property type="entry name" value="Ras"/>
    <property type="match status" value="1"/>
</dbReference>
<keyword evidence="6" id="KW-0378">Hydrolase</keyword>
<dbReference type="CDD" id="cd00154">
    <property type="entry name" value="Rab"/>
    <property type="match status" value="1"/>
</dbReference>
<evidence type="ECO:0000313" key="7">
    <source>
        <dbReference type="Proteomes" id="UP000320762"/>
    </source>
</evidence>
<dbReference type="Gene3D" id="3.40.50.300">
    <property type="entry name" value="P-loop containing nucleotide triphosphate hydrolases"/>
    <property type="match status" value="1"/>
</dbReference>
<dbReference type="STRING" id="97359.A0A550C2G6"/>
<proteinExistence type="inferred from homology"/>
<evidence type="ECO:0000313" key="6">
    <source>
        <dbReference type="EMBL" id="TRM58992.1"/>
    </source>
</evidence>
<dbReference type="AlphaFoldDB" id="A0A550C2G6"/>
<evidence type="ECO:0000256" key="4">
    <source>
        <dbReference type="ARBA" id="ARBA00023289"/>
    </source>
</evidence>
<dbReference type="PRINTS" id="PR00449">
    <property type="entry name" value="RASTRNSFRMNG"/>
</dbReference>
<dbReference type="NCBIfam" id="TIGR00231">
    <property type="entry name" value="small_GTP"/>
    <property type="match status" value="1"/>
</dbReference>
<comment type="caution">
    <text evidence="6">The sequence shown here is derived from an EMBL/GenBank/DDBJ whole genome shotgun (WGS) entry which is preliminary data.</text>
</comment>
<dbReference type="InterPro" id="IPR027417">
    <property type="entry name" value="P-loop_NTPase"/>
</dbReference>
<dbReference type="GO" id="GO:0032889">
    <property type="term" value="P:regulation of vacuole fusion, non-autophagic"/>
    <property type="evidence" value="ECO:0007669"/>
    <property type="project" value="TreeGrafter"/>
</dbReference>
<dbReference type="PROSITE" id="PS51421">
    <property type="entry name" value="RAS"/>
    <property type="match status" value="1"/>
</dbReference>
<feature type="region of interest" description="Disordered" evidence="5">
    <location>
        <begin position="175"/>
        <end position="272"/>
    </location>
</feature>
<name>A0A550C2G6_9AGAR</name>
<evidence type="ECO:0000256" key="5">
    <source>
        <dbReference type="SAM" id="MobiDB-lite"/>
    </source>
</evidence>
<dbReference type="GO" id="GO:0005525">
    <property type="term" value="F:GTP binding"/>
    <property type="evidence" value="ECO:0007669"/>
    <property type="project" value="UniProtKB-KW"/>
</dbReference>
<keyword evidence="7" id="KW-1185">Reference proteome</keyword>
<dbReference type="OrthoDB" id="9989112at2759"/>
<dbReference type="SMART" id="SM00174">
    <property type="entry name" value="RHO"/>
    <property type="match status" value="1"/>
</dbReference>